<evidence type="ECO:0000256" key="8">
    <source>
        <dbReference type="ARBA" id="ARBA00023134"/>
    </source>
</evidence>
<dbReference type="GO" id="GO:0004383">
    <property type="term" value="F:guanylate cyclase activity"/>
    <property type="evidence" value="ECO:0007669"/>
    <property type="project" value="UniProtKB-EC"/>
</dbReference>
<comment type="subcellular location">
    <subcellularLocation>
        <location evidence="2">Membrane</location>
        <topology evidence="2">Single-pass type I membrane protein</topology>
    </subcellularLocation>
</comment>
<evidence type="ECO:0000259" key="16">
    <source>
        <dbReference type="PROSITE" id="PS50011"/>
    </source>
</evidence>
<evidence type="ECO:0000313" key="18">
    <source>
        <dbReference type="EnsemblMetazoa" id="XP_020904273.1"/>
    </source>
</evidence>
<dbReference type="PROSITE" id="PS50011">
    <property type="entry name" value="PROTEIN_KINASE_DOM"/>
    <property type="match status" value="1"/>
</dbReference>
<dbReference type="InterPro" id="IPR001245">
    <property type="entry name" value="Ser-Thr/Tyr_kinase_cat_dom"/>
</dbReference>
<dbReference type="GO" id="GO:0007168">
    <property type="term" value="P:receptor guanylyl cyclase signaling pathway"/>
    <property type="evidence" value="ECO:0007669"/>
    <property type="project" value="TreeGrafter"/>
</dbReference>
<dbReference type="FunFam" id="3.30.70.1230:FF:000004">
    <property type="entry name" value="Guanylate cyclase"/>
    <property type="match status" value="1"/>
</dbReference>
<protein>
    <recommendedName>
        <fullName evidence="3 15">Guanylate cyclase</fullName>
        <ecNumber evidence="3 15">4.6.1.2</ecNumber>
    </recommendedName>
</protein>
<dbReference type="RefSeq" id="XP_020904272.1">
    <property type="nucleotide sequence ID" value="XM_021048613.2"/>
</dbReference>
<dbReference type="PROSITE" id="PS50125">
    <property type="entry name" value="GUANYLATE_CYCLASE_2"/>
    <property type="match status" value="1"/>
</dbReference>
<dbReference type="Pfam" id="PF07714">
    <property type="entry name" value="PK_Tyr_Ser-Thr"/>
    <property type="match status" value="1"/>
</dbReference>
<feature type="domain" description="Protein kinase" evidence="16">
    <location>
        <begin position="576"/>
        <end position="840"/>
    </location>
</feature>
<keyword evidence="11" id="KW-0325">Glycoprotein</keyword>
<dbReference type="Gene3D" id="1.10.510.10">
    <property type="entry name" value="Transferase(Phosphotransferase) domain 1"/>
    <property type="match status" value="1"/>
</dbReference>
<evidence type="ECO:0000313" key="19">
    <source>
        <dbReference type="Proteomes" id="UP000887567"/>
    </source>
</evidence>
<dbReference type="Pfam" id="PF00211">
    <property type="entry name" value="Guanylate_cyc"/>
    <property type="match status" value="1"/>
</dbReference>
<keyword evidence="9" id="KW-0472">Membrane</keyword>
<dbReference type="InterPro" id="IPR001828">
    <property type="entry name" value="ANF_lig-bd_rcpt"/>
</dbReference>
<dbReference type="PANTHER" id="PTHR11920:SF501">
    <property type="entry name" value="GUANYLATE CYCLASE 32E"/>
    <property type="match status" value="1"/>
</dbReference>
<dbReference type="Pfam" id="PF01094">
    <property type="entry name" value="ANF_receptor"/>
    <property type="match status" value="1"/>
</dbReference>
<keyword evidence="6" id="KW-0547">Nucleotide-binding</keyword>
<keyword evidence="10" id="KW-0675">Receptor</keyword>
<evidence type="ECO:0000256" key="12">
    <source>
        <dbReference type="ARBA" id="ARBA00023239"/>
    </source>
</evidence>
<dbReference type="PROSITE" id="PS00452">
    <property type="entry name" value="GUANYLATE_CYCLASE_1"/>
    <property type="match status" value="1"/>
</dbReference>
<dbReference type="GO" id="GO:0004672">
    <property type="term" value="F:protein kinase activity"/>
    <property type="evidence" value="ECO:0007669"/>
    <property type="project" value="InterPro"/>
</dbReference>
<feature type="domain" description="Guanylate cyclase" evidence="17">
    <location>
        <begin position="913"/>
        <end position="1044"/>
    </location>
</feature>
<evidence type="ECO:0000256" key="7">
    <source>
        <dbReference type="ARBA" id="ARBA00022989"/>
    </source>
</evidence>
<keyword evidence="7" id="KW-1133">Transmembrane helix</keyword>
<dbReference type="RefSeq" id="XP_020904271.1">
    <property type="nucleotide sequence ID" value="XM_021048612.2"/>
</dbReference>
<dbReference type="InterPro" id="IPR018297">
    <property type="entry name" value="A/G_cyclase_CS"/>
</dbReference>
<dbReference type="Gene3D" id="3.40.50.2300">
    <property type="match status" value="2"/>
</dbReference>
<organism evidence="18 19">
    <name type="scientific">Exaiptasia diaphana</name>
    <name type="common">Tropical sea anemone</name>
    <name type="synonym">Aiptasia pulchella</name>
    <dbReference type="NCBI Taxonomy" id="2652724"/>
    <lineage>
        <taxon>Eukaryota</taxon>
        <taxon>Metazoa</taxon>
        <taxon>Cnidaria</taxon>
        <taxon>Anthozoa</taxon>
        <taxon>Hexacorallia</taxon>
        <taxon>Actiniaria</taxon>
        <taxon>Aiptasiidae</taxon>
        <taxon>Exaiptasia</taxon>
    </lineage>
</organism>
<dbReference type="EnsemblMetazoa" id="XM_021048613.2">
    <property type="protein sequence ID" value="XP_020904272.1"/>
    <property type="gene ID" value="LOC110242603"/>
</dbReference>
<comment type="similarity">
    <text evidence="14">Belongs to the adenylyl cyclase class-4/guanylyl cyclase family.</text>
</comment>
<keyword evidence="19" id="KW-1185">Reference proteome</keyword>
<dbReference type="CDD" id="cd06370">
    <property type="entry name" value="PBP1_SAP_GC-like"/>
    <property type="match status" value="1"/>
</dbReference>
<evidence type="ECO:0000256" key="11">
    <source>
        <dbReference type="ARBA" id="ARBA00023180"/>
    </source>
</evidence>
<dbReference type="SUPFAM" id="SSF56112">
    <property type="entry name" value="Protein kinase-like (PK-like)"/>
    <property type="match status" value="1"/>
</dbReference>
<dbReference type="InterPro" id="IPR011009">
    <property type="entry name" value="Kinase-like_dom_sf"/>
</dbReference>
<accession>A0A913XH07</accession>
<comment type="catalytic activity">
    <reaction evidence="1 15">
        <text>GTP = 3',5'-cyclic GMP + diphosphate</text>
        <dbReference type="Rhea" id="RHEA:13665"/>
        <dbReference type="ChEBI" id="CHEBI:33019"/>
        <dbReference type="ChEBI" id="CHEBI:37565"/>
        <dbReference type="ChEBI" id="CHEBI:57746"/>
        <dbReference type="EC" id="4.6.1.2"/>
    </reaction>
</comment>
<dbReference type="SMART" id="SM00044">
    <property type="entry name" value="CYCc"/>
    <property type="match status" value="1"/>
</dbReference>
<evidence type="ECO:0000256" key="3">
    <source>
        <dbReference type="ARBA" id="ARBA00012202"/>
    </source>
</evidence>
<dbReference type="InterPro" id="IPR050401">
    <property type="entry name" value="Cyclic_nucleotide_synthase"/>
</dbReference>
<dbReference type="InterPro" id="IPR001054">
    <property type="entry name" value="A/G_cyclase"/>
</dbReference>
<name>A0A913XH07_EXADI</name>
<dbReference type="Gene3D" id="3.30.70.1230">
    <property type="entry name" value="Nucleotide cyclase"/>
    <property type="match status" value="1"/>
</dbReference>
<dbReference type="GO" id="GO:0035556">
    <property type="term" value="P:intracellular signal transduction"/>
    <property type="evidence" value="ECO:0007669"/>
    <property type="project" value="InterPro"/>
</dbReference>
<dbReference type="Proteomes" id="UP000887567">
    <property type="component" value="Unplaced"/>
</dbReference>
<dbReference type="GO" id="GO:0004016">
    <property type="term" value="F:adenylate cyclase activity"/>
    <property type="evidence" value="ECO:0007669"/>
    <property type="project" value="TreeGrafter"/>
</dbReference>
<dbReference type="InterPro" id="IPR029787">
    <property type="entry name" value="Nucleotide_cyclase"/>
</dbReference>
<evidence type="ECO:0000256" key="2">
    <source>
        <dbReference type="ARBA" id="ARBA00004479"/>
    </source>
</evidence>
<evidence type="ECO:0000256" key="14">
    <source>
        <dbReference type="RuleBase" id="RU000405"/>
    </source>
</evidence>
<evidence type="ECO:0000256" key="1">
    <source>
        <dbReference type="ARBA" id="ARBA00001436"/>
    </source>
</evidence>
<keyword evidence="12 14" id="KW-0456">Lyase</keyword>
<dbReference type="EC" id="4.6.1.2" evidence="3 15"/>
<dbReference type="AlphaFoldDB" id="A0A913XH07"/>
<dbReference type="OrthoDB" id="1890790at2759"/>
<evidence type="ECO:0000256" key="13">
    <source>
        <dbReference type="ARBA" id="ARBA00023293"/>
    </source>
</evidence>
<dbReference type="KEGG" id="epa:110242603"/>
<dbReference type="SUPFAM" id="SSF55073">
    <property type="entry name" value="Nucleotide cyclase"/>
    <property type="match status" value="1"/>
</dbReference>
<dbReference type="InterPro" id="IPR028082">
    <property type="entry name" value="Peripla_BP_I"/>
</dbReference>
<dbReference type="GO" id="GO:0001653">
    <property type="term" value="F:peptide receptor activity"/>
    <property type="evidence" value="ECO:0007669"/>
    <property type="project" value="TreeGrafter"/>
</dbReference>
<dbReference type="GO" id="GO:0005524">
    <property type="term" value="F:ATP binding"/>
    <property type="evidence" value="ECO:0007669"/>
    <property type="project" value="InterPro"/>
</dbReference>
<dbReference type="EnsemblMetazoa" id="XM_021048612.2">
    <property type="protein sequence ID" value="XP_020904271.1"/>
    <property type="gene ID" value="LOC110242603"/>
</dbReference>
<keyword evidence="13 15" id="KW-0141">cGMP biosynthesis</keyword>
<keyword evidence="8" id="KW-0342">GTP-binding</keyword>
<dbReference type="InterPro" id="IPR000719">
    <property type="entry name" value="Prot_kinase_dom"/>
</dbReference>
<proteinExistence type="inferred from homology"/>
<dbReference type="GeneID" id="110242603"/>
<keyword evidence="4" id="KW-0812">Transmembrane</keyword>
<dbReference type="GO" id="GO:0005886">
    <property type="term" value="C:plasma membrane"/>
    <property type="evidence" value="ECO:0007669"/>
    <property type="project" value="TreeGrafter"/>
</dbReference>
<sequence length="1171" mass="133170">MSALRRLSNESSVRRMLFHRLVLHGFLVVLICTVTHQKEFKLGLLIPYKTVAQFSGGNYFKGENFAAAMTLAVRYVNAQPNLLPGHNISFTWLDTNCNELRTITHQFELINEKISAIIGPGCYCKTAARNAAAFNLPIISYMCSNAVLSNKNLYPTFMRTFAVDSKVSPSIIALLNTFNWDRVAILYENLSKWKDLKDFLKNQFKKNNIYVAYEEEVPPLIDMTSIEKLPKYERELADKMNAIKKKARIVLFISSFNMARELIYIASKEGLANGDYVLIALELNHLYIKKKKRFPEVWYFSLVPREDKADKEFDVIFKRGLKAVLLLVVKSASGNREYQQFETELKRTTKLPPFNSSAYVDKKNNLVPMQGAFLYDAVVQYAIALNKTLMRNETPTGHAIFDKMKDRTYHSIQGFQVHMDKNGDAEFNISVLAYRKGTFGEKELIETADFQLLNKNETKVKLVFRSNAPFVWADGSTTPPKDEPKCGFDGKLCPDDTKKKDDNITIIAAVSGALAFLVLLFIANFYRHYKAERELQSRFWKIDYNDLCFEHRRGSNTSLASAIIHHRDPEDEAGIPLLEDDTGEGKTTTIGNYKGNMVTVAKLPTRSIDLTRKVLLELKQMRDIRHDNLNQFIGACAEPPIVCVVMQYCSRGSLQDILENPDVKLDHMFIASLVADIVKGMAYLHSSDIHSHGNLKSSNCLVDSRWVLKITDYGLPTFRAKVKKPTDNYAHYRDQLWVAPELLRSPNREIRGTQKGDVYSFAIILHEFHTREGPYSNTELEPKEIVHRVKEREYPPFRPTVTKLIGGVEELKELMVQCWEEDHETRPDFHDIKKIVHKLLIQNGMKTNIFDNIVYMMEKYADNLEELVMERTGQLIEEKKKTDALLERMLPPSVAEQLKKGKAVEAESFNEVSIYFSDIVGFTSLSAESTPMQVVALLNDLYTLFDDIIREYDVYKVETIGDAYMVVSGLPIRNGSRHAGEIARMSLHLVDAVQNVFTVRHKPGYKLKLRVGIHSGPVVAGVVGNTMPRYCLFGDTVNTSSRMESNGEPLRIHISSQTKEFLDRLGGFIVEERGEVFLKGKGNCVTYWLIDAAKRRHCGSFKEKSLHPNGNPYLSYLTAPGQFGSTGSLNVRRTESFRKTIKGTPSPKAKKKVWHKFDVEDGSVPDGHTAV</sequence>
<reference evidence="18" key="1">
    <citation type="submission" date="2022-11" db="UniProtKB">
        <authorList>
            <consortium name="EnsemblMetazoa"/>
        </authorList>
    </citation>
    <scope>IDENTIFICATION</scope>
</reference>
<keyword evidence="5" id="KW-0732">Signal</keyword>
<evidence type="ECO:0000256" key="15">
    <source>
        <dbReference type="RuleBase" id="RU003431"/>
    </source>
</evidence>
<dbReference type="OMA" id="ECLLTTM"/>
<dbReference type="PANTHER" id="PTHR11920">
    <property type="entry name" value="GUANYLYL CYCLASE"/>
    <property type="match status" value="1"/>
</dbReference>
<dbReference type="FunFam" id="1.10.510.10:FF:000420">
    <property type="entry name" value="Guanylate cyclase"/>
    <property type="match status" value="1"/>
</dbReference>
<dbReference type="SUPFAM" id="SSF53822">
    <property type="entry name" value="Periplasmic binding protein-like I"/>
    <property type="match status" value="1"/>
</dbReference>
<evidence type="ECO:0000259" key="17">
    <source>
        <dbReference type="PROSITE" id="PS50125"/>
    </source>
</evidence>
<dbReference type="CDD" id="cd07302">
    <property type="entry name" value="CHD"/>
    <property type="match status" value="1"/>
</dbReference>
<evidence type="ECO:0000256" key="5">
    <source>
        <dbReference type="ARBA" id="ARBA00022729"/>
    </source>
</evidence>
<evidence type="ECO:0000256" key="9">
    <source>
        <dbReference type="ARBA" id="ARBA00023136"/>
    </source>
</evidence>
<evidence type="ECO:0000256" key="10">
    <source>
        <dbReference type="ARBA" id="ARBA00023170"/>
    </source>
</evidence>
<dbReference type="RefSeq" id="XP_020904273.1">
    <property type="nucleotide sequence ID" value="XM_021048614.2"/>
</dbReference>
<evidence type="ECO:0000256" key="6">
    <source>
        <dbReference type="ARBA" id="ARBA00022741"/>
    </source>
</evidence>
<dbReference type="CDD" id="cd14042">
    <property type="entry name" value="PK_GC-A_B"/>
    <property type="match status" value="1"/>
</dbReference>
<evidence type="ECO:0000256" key="4">
    <source>
        <dbReference type="ARBA" id="ARBA00022692"/>
    </source>
</evidence>
<dbReference type="GO" id="GO:0005525">
    <property type="term" value="F:GTP binding"/>
    <property type="evidence" value="ECO:0007669"/>
    <property type="project" value="UniProtKB-KW"/>
</dbReference>
<dbReference type="EnsemblMetazoa" id="XM_021048614.2">
    <property type="protein sequence ID" value="XP_020904273.1"/>
    <property type="gene ID" value="LOC110242603"/>
</dbReference>